<dbReference type="NCBIfam" id="TIGR01244">
    <property type="entry name" value="TIGR01244 family sulfur transferase"/>
    <property type="match status" value="1"/>
</dbReference>
<dbReference type="InterPro" id="IPR005939">
    <property type="entry name" value="BLH_phosphatase-like"/>
</dbReference>
<dbReference type="Proteomes" id="UP000681425">
    <property type="component" value="Chromosome"/>
</dbReference>
<accession>A0A975K9K0</accession>
<proteinExistence type="predicted"/>
<dbReference type="SUPFAM" id="SSF52799">
    <property type="entry name" value="(Phosphotyrosine protein) phosphatases II"/>
    <property type="match status" value="1"/>
</dbReference>
<evidence type="ECO:0000313" key="2">
    <source>
        <dbReference type="EMBL" id="QUT06543.1"/>
    </source>
</evidence>
<reference evidence="2" key="1">
    <citation type="submission" date="2021-04" db="EMBL/GenBank/DDBJ databases">
        <title>Isolation of p-tert-butylphenol degrading bacteria Sphingobium phenoxybenzoativorans Tas13 from active sludge.</title>
        <authorList>
            <person name="Li Y."/>
        </authorList>
    </citation>
    <scope>NUCLEOTIDE SEQUENCE</scope>
    <source>
        <strain evidence="2">Tas13</strain>
    </source>
</reference>
<feature type="domain" description="Beta-lactamase hydrolase-like protein phosphatase-like" evidence="1">
    <location>
        <begin position="2"/>
        <end position="110"/>
    </location>
</feature>
<evidence type="ECO:0000259" key="1">
    <source>
        <dbReference type="Pfam" id="PF04273"/>
    </source>
</evidence>
<keyword evidence="3" id="KW-1185">Reference proteome</keyword>
<protein>
    <submittedName>
        <fullName evidence="2">TIGR01244 family phosphatase</fullName>
    </submittedName>
</protein>
<dbReference type="AlphaFoldDB" id="A0A975K9K0"/>
<dbReference type="Gene3D" id="3.90.190.10">
    <property type="entry name" value="Protein tyrosine phosphatase superfamily"/>
    <property type="match status" value="1"/>
</dbReference>
<gene>
    <name evidence="2" type="ORF">KFK14_03520</name>
</gene>
<dbReference type="KEGG" id="spph:KFK14_03520"/>
<sequence length="144" mass="14967">MFRQVTDTFFVSPQITVEDVAEAKALGAVMVINNRPEGEEAGQTPAADIEAAARAAGLDYAEVPVTHAGFFPWQLDGMAEALAKAGDGKVLAYCRSGTRSTLLWALTQARAGGDPDALAAKAAGAGYDLSPIRQIMDALAAEGK</sequence>
<dbReference type="InterPro" id="IPR029021">
    <property type="entry name" value="Prot-tyrosine_phosphatase-like"/>
</dbReference>
<name>A0A975K9K0_9SPHN</name>
<dbReference type="EMBL" id="CP073910">
    <property type="protein sequence ID" value="QUT06543.1"/>
    <property type="molecule type" value="Genomic_DNA"/>
</dbReference>
<evidence type="ECO:0000313" key="3">
    <source>
        <dbReference type="Proteomes" id="UP000681425"/>
    </source>
</evidence>
<organism evidence="2 3">
    <name type="scientific">Sphingobium phenoxybenzoativorans</name>
    <dbReference type="NCBI Taxonomy" id="1592790"/>
    <lineage>
        <taxon>Bacteria</taxon>
        <taxon>Pseudomonadati</taxon>
        <taxon>Pseudomonadota</taxon>
        <taxon>Alphaproteobacteria</taxon>
        <taxon>Sphingomonadales</taxon>
        <taxon>Sphingomonadaceae</taxon>
        <taxon>Sphingobium</taxon>
    </lineage>
</organism>
<dbReference type="Pfam" id="PF04273">
    <property type="entry name" value="BLH_phosphatase"/>
    <property type="match status" value="1"/>
</dbReference>
<dbReference type="RefSeq" id="WP_212609896.1">
    <property type="nucleotide sequence ID" value="NZ_CP073910.1"/>
</dbReference>
<dbReference type="GO" id="GO:0016787">
    <property type="term" value="F:hydrolase activity"/>
    <property type="evidence" value="ECO:0007669"/>
    <property type="project" value="InterPro"/>
</dbReference>